<dbReference type="Proteomes" id="UP000217507">
    <property type="component" value="Chromosome"/>
</dbReference>
<feature type="transmembrane region" description="Helical" evidence="7">
    <location>
        <begin position="318"/>
        <end position="344"/>
    </location>
</feature>
<reference evidence="9 10" key="1">
    <citation type="submission" date="2017-06" db="EMBL/GenBank/DDBJ databases">
        <title>Genome sequencing of cyanobaciteial culture collection at National Institute for Environmental Studies (NIES).</title>
        <authorList>
            <person name="Hirose Y."/>
            <person name="Shimura Y."/>
            <person name="Fujisawa T."/>
            <person name="Nakamura Y."/>
            <person name="Kawachi M."/>
        </authorList>
    </citation>
    <scope>NUCLEOTIDE SEQUENCE [LARGE SCALE GENOMIC DNA]</scope>
    <source>
        <strain evidence="9 10">NIES-23</strain>
    </source>
</reference>
<evidence type="ECO:0000256" key="2">
    <source>
        <dbReference type="ARBA" id="ARBA00022448"/>
    </source>
</evidence>
<feature type="transmembrane region" description="Helical" evidence="7">
    <location>
        <begin position="164"/>
        <end position="188"/>
    </location>
</feature>
<gene>
    <name evidence="9" type="ORF">NIES23_04080</name>
</gene>
<protein>
    <submittedName>
        <fullName evidence="9">ABC transporter permease protein</fullName>
    </submittedName>
</protein>
<evidence type="ECO:0000313" key="10">
    <source>
        <dbReference type="Proteomes" id="UP000217507"/>
    </source>
</evidence>
<keyword evidence="3" id="KW-1003">Cell membrane</keyword>
<organism evidence="9 10">
    <name type="scientific">Trichormus variabilis NIES-23</name>
    <dbReference type="NCBI Taxonomy" id="1973479"/>
    <lineage>
        <taxon>Bacteria</taxon>
        <taxon>Bacillati</taxon>
        <taxon>Cyanobacteriota</taxon>
        <taxon>Cyanophyceae</taxon>
        <taxon>Nostocales</taxon>
        <taxon>Nostocaceae</taxon>
        <taxon>Trichormus</taxon>
    </lineage>
</organism>
<evidence type="ECO:0000313" key="9">
    <source>
        <dbReference type="EMBL" id="BAY67630.1"/>
    </source>
</evidence>
<dbReference type="InterPro" id="IPR035906">
    <property type="entry name" value="MetI-like_sf"/>
</dbReference>
<feature type="transmembrane region" description="Helical" evidence="7">
    <location>
        <begin position="41"/>
        <end position="62"/>
    </location>
</feature>
<dbReference type="GO" id="GO:0055085">
    <property type="term" value="P:transmembrane transport"/>
    <property type="evidence" value="ECO:0007669"/>
    <property type="project" value="InterPro"/>
</dbReference>
<dbReference type="GO" id="GO:0005886">
    <property type="term" value="C:plasma membrane"/>
    <property type="evidence" value="ECO:0007669"/>
    <property type="project" value="UniProtKB-SubCell"/>
</dbReference>
<dbReference type="AlphaFoldDB" id="A0A1Z4KF76"/>
<dbReference type="SUPFAM" id="SSF161098">
    <property type="entry name" value="MetI-like"/>
    <property type="match status" value="1"/>
</dbReference>
<keyword evidence="6 7" id="KW-0472">Membrane</keyword>
<feature type="transmembrane region" description="Helical" evidence="7">
    <location>
        <begin position="132"/>
        <end position="152"/>
    </location>
</feature>
<evidence type="ECO:0000259" key="8">
    <source>
        <dbReference type="PROSITE" id="PS50928"/>
    </source>
</evidence>
<name>A0A1Z4KF76_ANAVA</name>
<keyword evidence="4 7" id="KW-0812">Transmembrane</keyword>
<dbReference type="Gene3D" id="1.10.3720.10">
    <property type="entry name" value="MetI-like"/>
    <property type="match status" value="1"/>
</dbReference>
<keyword evidence="2 7" id="KW-0813">Transport</keyword>
<sequence>MEILWFSRFWRLGEIKLVLSHKLTGKTDFASKMNKYLINRLLVAIPTLIAISLVIFTILALAPGDPMGEFALNPSITAEVRENIKRSLGLDQPIHIRYIKWVIAFVRGDMGYSFTSRSPVIDLILQRLPTTLWVVGAAYLLGAILAIPLGVISALKRHTIIDHVLTTLVFFGFSLPTFFTGLLFIIIFSIQLKWLPFIYNSTLQVKDWQSFIAQIQQSIMPISVLALWQTAMLMRFVRSEILENIHQDYVRTAYAKGLSKFVVIRRHILRNALIPVVTLIALDIPSVFTGALVTEKVFRVPGIGALLIDSIYKNDTPVVMAITFIYAILIVIFNLVADILYGFLDPRVKYTK</sequence>
<dbReference type="PANTHER" id="PTHR43163">
    <property type="entry name" value="DIPEPTIDE TRANSPORT SYSTEM PERMEASE PROTEIN DPPB-RELATED"/>
    <property type="match status" value="1"/>
</dbReference>
<dbReference type="InterPro" id="IPR000515">
    <property type="entry name" value="MetI-like"/>
</dbReference>
<dbReference type="PANTHER" id="PTHR43163:SF6">
    <property type="entry name" value="DIPEPTIDE TRANSPORT SYSTEM PERMEASE PROTEIN DPPB-RELATED"/>
    <property type="match status" value="1"/>
</dbReference>
<comment type="similarity">
    <text evidence="7">Belongs to the binding-protein-dependent transport system permease family.</text>
</comment>
<dbReference type="Pfam" id="PF00528">
    <property type="entry name" value="BPD_transp_1"/>
    <property type="match status" value="1"/>
</dbReference>
<evidence type="ECO:0000256" key="4">
    <source>
        <dbReference type="ARBA" id="ARBA00022692"/>
    </source>
</evidence>
<proteinExistence type="inferred from homology"/>
<evidence type="ECO:0000256" key="6">
    <source>
        <dbReference type="ARBA" id="ARBA00023136"/>
    </source>
</evidence>
<keyword evidence="5 7" id="KW-1133">Transmembrane helix</keyword>
<evidence type="ECO:0000256" key="5">
    <source>
        <dbReference type="ARBA" id="ARBA00022989"/>
    </source>
</evidence>
<dbReference type="EMBL" id="AP018216">
    <property type="protein sequence ID" value="BAY67630.1"/>
    <property type="molecule type" value="Genomic_DNA"/>
</dbReference>
<dbReference type="Pfam" id="PF19300">
    <property type="entry name" value="BPD_transp_1_N"/>
    <property type="match status" value="1"/>
</dbReference>
<dbReference type="PROSITE" id="PS50928">
    <property type="entry name" value="ABC_TM1"/>
    <property type="match status" value="1"/>
</dbReference>
<comment type="subcellular location">
    <subcellularLocation>
        <location evidence="1 7">Cell membrane</location>
        <topology evidence="1 7">Multi-pass membrane protein</topology>
    </subcellularLocation>
</comment>
<feature type="transmembrane region" description="Helical" evidence="7">
    <location>
        <begin position="272"/>
        <end position="293"/>
    </location>
</feature>
<feature type="transmembrane region" description="Helical" evidence="7">
    <location>
        <begin position="208"/>
        <end position="228"/>
    </location>
</feature>
<dbReference type="CDD" id="cd06261">
    <property type="entry name" value="TM_PBP2"/>
    <property type="match status" value="1"/>
</dbReference>
<evidence type="ECO:0000256" key="1">
    <source>
        <dbReference type="ARBA" id="ARBA00004651"/>
    </source>
</evidence>
<dbReference type="InterPro" id="IPR045621">
    <property type="entry name" value="BPD_transp_1_N"/>
</dbReference>
<feature type="domain" description="ABC transmembrane type-1" evidence="8">
    <location>
        <begin position="128"/>
        <end position="337"/>
    </location>
</feature>
<accession>A0A1Z4KF76</accession>
<evidence type="ECO:0000256" key="7">
    <source>
        <dbReference type="RuleBase" id="RU363032"/>
    </source>
</evidence>
<evidence type="ECO:0000256" key="3">
    <source>
        <dbReference type="ARBA" id="ARBA00022475"/>
    </source>
</evidence>